<dbReference type="Proteomes" id="UP001296104">
    <property type="component" value="Unassembled WGS sequence"/>
</dbReference>
<feature type="chain" id="PRO_5042467109" evidence="1">
    <location>
        <begin position="25"/>
        <end position="115"/>
    </location>
</feature>
<keyword evidence="3" id="KW-1185">Reference proteome</keyword>
<gene>
    <name evidence="2" type="ORF">LECACI_7A003300</name>
</gene>
<comment type="caution">
    <text evidence="2">The sequence shown here is derived from an EMBL/GenBank/DDBJ whole genome shotgun (WGS) entry which is preliminary data.</text>
</comment>
<evidence type="ECO:0000313" key="2">
    <source>
        <dbReference type="EMBL" id="CAK3953085.1"/>
    </source>
</evidence>
<organism evidence="2 3">
    <name type="scientific">Lecanosticta acicola</name>
    <dbReference type="NCBI Taxonomy" id="111012"/>
    <lineage>
        <taxon>Eukaryota</taxon>
        <taxon>Fungi</taxon>
        <taxon>Dikarya</taxon>
        <taxon>Ascomycota</taxon>
        <taxon>Pezizomycotina</taxon>
        <taxon>Dothideomycetes</taxon>
        <taxon>Dothideomycetidae</taxon>
        <taxon>Mycosphaerellales</taxon>
        <taxon>Mycosphaerellaceae</taxon>
        <taxon>Lecanosticta</taxon>
    </lineage>
</organism>
<protein>
    <submittedName>
        <fullName evidence="2">Uncharacterized protein</fullName>
    </submittedName>
</protein>
<name>A0AAI8YWK8_9PEZI</name>
<accession>A0AAI8YWK8</accession>
<sequence>MALLNSLVQNSFVAFLLLAPRALSVGLDDIFQVTKGTAEGSCDRYRKGIGNGMLDTIFDETQRMNTNVVKALELEPRAGSDDARKLLRTLFGVSSRPDGSSQQQALEGAMITQIK</sequence>
<reference evidence="2" key="1">
    <citation type="submission" date="2023-11" db="EMBL/GenBank/DDBJ databases">
        <authorList>
            <person name="Alioto T."/>
            <person name="Alioto T."/>
            <person name="Gomez Garrido J."/>
        </authorList>
    </citation>
    <scope>NUCLEOTIDE SEQUENCE</scope>
</reference>
<proteinExistence type="predicted"/>
<keyword evidence="1" id="KW-0732">Signal</keyword>
<feature type="signal peptide" evidence="1">
    <location>
        <begin position="1"/>
        <end position="24"/>
    </location>
</feature>
<dbReference type="EMBL" id="CAVMBE010000016">
    <property type="protein sequence ID" value="CAK3953085.1"/>
    <property type="molecule type" value="Genomic_DNA"/>
</dbReference>
<dbReference type="AlphaFoldDB" id="A0AAI8YWK8"/>
<evidence type="ECO:0000256" key="1">
    <source>
        <dbReference type="SAM" id="SignalP"/>
    </source>
</evidence>
<evidence type="ECO:0000313" key="3">
    <source>
        <dbReference type="Proteomes" id="UP001296104"/>
    </source>
</evidence>